<keyword evidence="6 9" id="KW-0812">Transmembrane</keyword>
<dbReference type="GO" id="GO:0005886">
    <property type="term" value="C:plasma membrane"/>
    <property type="evidence" value="ECO:0007669"/>
    <property type="project" value="UniProtKB-SubCell"/>
</dbReference>
<accession>A0A814EEV5</accession>
<feature type="transmembrane region" description="Helical" evidence="9">
    <location>
        <begin position="389"/>
        <end position="411"/>
    </location>
</feature>
<organism evidence="10 12">
    <name type="scientific">Adineta steineri</name>
    <dbReference type="NCBI Taxonomy" id="433720"/>
    <lineage>
        <taxon>Eukaryota</taxon>
        <taxon>Metazoa</taxon>
        <taxon>Spiralia</taxon>
        <taxon>Gnathifera</taxon>
        <taxon>Rotifera</taxon>
        <taxon>Eurotatoria</taxon>
        <taxon>Bdelloidea</taxon>
        <taxon>Adinetida</taxon>
        <taxon>Adinetidae</taxon>
        <taxon>Adineta</taxon>
    </lineage>
</organism>
<evidence type="ECO:0000256" key="2">
    <source>
        <dbReference type="ARBA" id="ARBA00004651"/>
    </source>
</evidence>
<dbReference type="Proteomes" id="UP000663860">
    <property type="component" value="Unassembled WGS sequence"/>
</dbReference>
<evidence type="ECO:0000256" key="4">
    <source>
        <dbReference type="ARBA" id="ARBA00022448"/>
    </source>
</evidence>
<comment type="subcellular location">
    <subcellularLocation>
        <location evidence="2 9">Cell membrane</location>
        <topology evidence="2 9">Multi-pass membrane protein</topology>
    </subcellularLocation>
</comment>
<keyword evidence="5 9" id="KW-1003">Cell membrane</keyword>
<feature type="transmembrane region" description="Helical" evidence="9">
    <location>
        <begin position="251"/>
        <end position="273"/>
    </location>
</feature>
<feature type="transmembrane region" description="Helical" evidence="9">
    <location>
        <begin position="314"/>
        <end position="335"/>
    </location>
</feature>
<evidence type="ECO:0000256" key="6">
    <source>
        <dbReference type="ARBA" id="ARBA00022692"/>
    </source>
</evidence>
<feature type="transmembrane region" description="Helical" evidence="9">
    <location>
        <begin position="347"/>
        <end position="368"/>
    </location>
</feature>
<feature type="transmembrane region" description="Helical" evidence="9">
    <location>
        <begin position="31"/>
        <end position="50"/>
    </location>
</feature>
<feature type="transmembrane region" description="Helical" evidence="9">
    <location>
        <begin position="94"/>
        <end position="114"/>
    </location>
</feature>
<dbReference type="PANTHER" id="PTHR12929:SF10">
    <property type="entry name" value="RIBOFLAVIN TRANSPORTER"/>
    <property type="match status" value="1"/>
</dbReference>
<evidence type="ECO:0000256" key="9">
    <source>
        <dbReference type="RuleBase" id="RU368035"/>
    </source>
</evidence>
<comment type="caution">
    <text evidence="10">The sequence shown here is derived from an EMBL/GenBank/DDBJ whole genome shotgun (WGS) entry which is preliminary data.</text>
</comment>
<feature type="transmembrane region" description="Helical" evidence="9">
    <location>
        <begin position="178"/>
        <end position="197"/>
    </location>
</feature>
<dbReference type="AlphaFoldDB" id="A0A814EEV5"/>
<dbReference type="PANTHER" id="PTHR12929">
    <property type="entry name" value="SOLUTE CARRIER FAMILY 52"/>
    <property type="match status" value="1"/>
</dbReference>
<evidence type="ECO:0000256" key="3">
    <source>
        <dbReference type="ARBA" id="ARBA00006366"/>
    </source>
</evidence>
<dbReference type="InterPro" id="IPR009357">
    <property type="entry name" value="Riboflavin_transptr"/>
</dbReference>
<comment type="function">
    <text evidence="9">Plasma membrane transporter mediating the uptake by cells of the water soluble vitamin B2/riboflavin that plays a key role in biochemical oxidation-reduction reactions of the carbohydrate, lipid, and amino acid metabolism.</text>
</comment>
<dbReference type="Proteomes" id="UP000663868">
    <property type="component" value="Unassembled WGS sequence"/>
</dbReference>
<evidence type="ECO:0000256" key="8">
    <source>
        <dbReference type="ARBA" id="ARBA00023136"/>
    </source>
</evidence>
<feature type="transmembrane region" description="Helical" evidence="9">
    <location>
        <begin position="62"/>
        <end position="82"/>
    </location>
</feature>
<evidence type="ECO:0000313" key="12">
    <source>
        <dbReference type="Proteomes" id="UP000663860"/>
    </source>
</evidence>
<sequence>MNLSSWIDLSGVFVELPIIIPLTPEGWKLPSLIGLCMCTAHIGPLLLIIIRWRQKNRFSEIPYIYIIIIIGIISCCVMAVSWQKTVVLFGRKRSIWLLSTIFTLGFLDCTSSLVYFDYMKRFRARYLSATFLGEAFTAIPPTLLAVLQGVGSEAVCVHTVNSTLPKATYSQPRFSSTVFLFCIAGIVLLSLIAFILLRWTNIVAMADAAETYPLNNMKSSIQIQQHETFPMNIDIQPARLQHTSEMSFSTLILLLSLLVFSGAILIGCLQPLITYSLLPFGQKTFYYTSILSPLAYPSACFLSFRWPTITTRTVIVETIIGVSLCIFIVCTAWQSPCPWMADTLYGSIVMVTTWFLATLILAYIRIAIGNRIKMEWIDEKGMFYFGISTELGVILGTIPMFFLVNIFQIFVERLPCQTYCKI</sequence>
<name>A0A814EEV5_9BILA</name>
<dbReference type="EMBL" id="CAJOBB010005676">
    <property type="protein sequence ID" value="CAF4136684.1"/>
    <property type="molecule type" value="Genomic_DNA"/>
</dbReference>
<keyword evidence="8 9" id="KW-0472">Membrane</keyword>
<evidence type="ECO:0000256" key="5">
    <source>
        <dbReference type="ARBA" id="ARBA00022475"/>
    </source>
</evidence>
<dbReference type="EMBL" id="CAJNOE010000138">
    <property type="protein sequence ID" value="CAF0967031.1"/>
    <property type="molecule type" value="Genomic_DNA"/>
</dbReference>
<comment type="similarity">
    <text evidence="3 9">Belongs to the riboflavin transporter family.</text>
</comment>
<feature type="transmembrane region" description="Helical" evidence="9">
    <location>
        <begin position="126"/>
        <end position="147"/>
    </location>
</feature>
<keyword evidence="4 9" id="KW-0813">Transport</keyword>
<protein>
    <recommendedName>
        <fullName evidence="9">Riboflavin transporter</fullName>
    </recommendedName>
</protein>
<keyword evidence="7 9" id="KW-1133">Transmembrane helix</keyword>
<evidence type="ECO:0000256" key="1">
    <source>
        <dbReference type="ARBA" id="ARBA00000215"/>
    </source>
</evidence>
<evidence type="ECO:0000313" key="11">
    <source>
        <dbReference type="EMBL" id="CAF4136684.1"/>
    </source>
</evidence>
<evidence type="ECO:0000256" key="7">
    <source>
        <dbReference type="ARBA" id="ARBA00022989"/>
    </source>
</evidence>
<feature type="transmembrane region" description="Helical" evidence="9">
    <location>
        <begin position="285"/>
        <end position="302"/>
    </location>
</feature>
<proteinExistence type="inferred from homology"/>
<gene>
    <name evidence="10" type="ORF">IZO911_LOCUS15829</name>
    <name evidence="11" type="ORF">KXQ929_LOCUS36469</name>
</gene>
<comment type="catalytic activity">
    <reaction evidence="1 9">
        <text>riboflavin(in) = riboflavin(out)</text>
        <dbReference type="Rhea" id="RHEA:35015"/>
        <dbReference type="ChEBI" id="CHEBI:57986"/>
    </reaction>
</comment>
<dbReference type="GO" id="GO:0032217">
    <property type="term" value="F:riboflavin transmembrane transporter activity"/>
    <property type="evidence" value="ECO:0007669"/>
    <property type="project" value="UniProtKB-UniRule"/>
</dbReference>
<dbReference type="Pfam" id="PF06237">
    <property type="entry name" value="SLC52_ribofla_tr"/>
    <property type="match status" value="1"/>
</dbReference>
<reference evidence="10" key="1">
    <citation type="submission" date="2021-02" db="EMBL/GenBank/DDBJ databases">
        <authorList>
            <person name="Nowell W R."/>
        </authorList>
    </citation>
    <scope>NUCLEOTIDE SEQUENCE</scope>
</reference>
<evidence type="ECO:0000313" key="10">
    <source>
        <dbReference type="EMBL" id="CAF0967031.1"/>
    </source>
</evidence>